<evidence type="ECO:0000256" key="9">
    <source>
        <dbReference type="RuleBase" id="RU365036"/>
    </source>
</evidence>
<dbReference type="Gene3D" id="3.90.1150.10">
    <property type="entry name" value="Aspartate Aminotransferase, domain 1"/>
    <property type="match status" value="1"/>
</dbReference>
<dbReference type="InterPro" id="IPR049704">
    <property type="entry name" value="Aminotrans_3_PPA_site"/>
</dbReference>
<protein>
    <recommendedName>
        <fullName evidence="4 9">Ornithine aminotransferase</fullName>
        <ecNumber evidence="4 9">2.6.1.13</ecNumber>
    </recommendedName>
</protein>
<keyword evidence="11" id="KW-1185">Reference proteome</keyword>
<comment type="similarity">
    <text evidence="3 8">Belongs to the class-III pyridoxal-phosphate-dependent aminotransferase family.</text>
</comment>
<dbReference type="InterPro" id="IPR015422">
    <property type="entry name" value="PyrdxlP-dep_Trfase_small"/>
</dbReference>
<sequence length="462" mass="50778">MRHDTLLKGVLKVTKRTACHASKLSQCELIKLFDKCVANNYSPLPVVIQKGKGVRLYDTDGKEYLDFLSGYAAVSLGHCHPKIIKVIGDQVKLLSHTSRAFYTQALAEYGEYVTELFCYDKVLPMNTGNDAVETAIKLARKWGYMCKSICPNQAKVICAENNFWGRSIAAISASTDSKSFSNYGPFVPGFDTVPFSDIECLEYKIRDPTVCAFLIEPIQGEAGVVIPDPCYLKQARELCTRNKVLMIADEVQCGLGRTGSLLCCDIYRVRPDILVIGKALSAGFMPVSAVLADAEVMDVMEPGTHGSTFGGNPLGCKIAMATLKTLQQDKIIENAKEMGEILRACLCDLPKDIVCEVRGMGLLNAMVLNPGVNATDICTEMMRHGLLVKTAKTNIIRLCPPLVITEKDVVKAASIIRHCIENSRGSCGNNAEMSPKPMNQKTRNKFSRYAEIMKKSKCCNKN</sequence>
<dbReference type="InterPro" id="IPR015421">
    <property type="entry name" value="PyrdxlP-dep_Trfase_major"/>
</dbReference>
<dbReference type="InterPro" id="IPR015424">
    <property type="entry name" value="PyrdxlP-dep_Trfase"/>
</dbReference>
<dbReference type="PIRSF" id="PIRSF000521">
    <property type="entry name" value="Transaminase_4ab_Lys_Orn"/>
    <property type="match status" value="1"/>
</dbReference>
<evidence type="ECO:0000256" key="2">
    <source>
        <dbReference type="ARBA" id="ARBA00004998"/>
    </source>
</evidence>
<organism evidence="10 11">
    <name type="scientific">Polyplax serrata</name>
    <name type="common">Common mouse louse</name>
    <dbReference type="NCBI Taxonomy" id="468196"/>
    <lineage>
        <taxon>Eukaryota</taxon>
        <taxon>Metazoa</taxon>
        <taxon>Ecdysozoa</taxon>
        <taxon>Arthropoda</taxon>
        <taxon>Hexapoda</taxon>
        <taxon>Insecta</taxon>
        <taxon>Pterygota</taxon>
        <taxon>Neoptera</taxon>
        <taxon>Paraneoptera</taxon>
        <taxon>Psocodea</taxon>
        <taxon>Troctomorpha</taxon>
        <taxon>Phthiraptera</taxon>
        <taxon>Anoplura</taxon>
        <taxon>Polyplacidae</taxon>
        <taxon>Polyplax</taxon>
    </lineage>
</organism>
<comment type="pathway">
    <text evidence="2 9">Amino-acid biosynthesis; L-proline biosynthesis; L-glutamate 5-semialdehyde from L-ornithine: step 1/1.</text>
</comment>
<name>A0ABR1B965_POLSC</name>
<dbReference type="PANTHER" id="PTHR11986:SF18">
    <property type="entry name" value="ORNITHINE AMINOTRANSFERASE, MITOCHONDRIAL"/>
    <property type="match status" value="1"/>
</dbReference>
<evidence type="ECO:0000313" key="10">
    <source>
        <dbReference type="EMBL" id="KAK6635704.1"/>
    </source>
</evidence>
<keyword evidence="6 9" id="KW-0808">Transferase</keyword>
<dbReference type="NCBIfam" id="TIGR01885">
    <property type="entry name" value="Orn_aminotrans"/>
    <property type="match status" value="1"/>
</dbReference>
<evidence type="ECO:0000313" key="11">
    <source>
        <dbReference type="Proteomes" id="UP001359485"/>
    </source>
</evidence>
<gene>
    <name evidence="10" type="ORF">RUM44_000958</name>
</gene>
<keyword evidence="5 9" id="KW-0032">Aminotransferase</keyword>
<dbReference type="Pfam" id="PF00202">
    <property type="entry name" value="Aminotran_3"/>
    <property type="match status" value="1"/>
</dbReference>
<dbReference type="InterPro" id="IPR010164">
    <property type="entry name" value="Orn_aminotrans"/>
</dbReference>
<keyword evidence="7 8" id="KW-0663">Pyridoxal phosphate</keyword>
<dbReference type="PROSITE" id="PS00600">
    <property type="entry name" value="AA_TRANSFER_CLASS_3"/>
    <property type="match status" value="1"/>
</dbReference>
<dbReference type="PANTHER" id="PTHR11986">
    <property type="entry name" value="AMINOTRANSFERASE CLASS III"/>
    <property type="match status" value="1"/>
</dbReference>
<evidence type="ECO:0000256" key="5">
    <source>
        <dbReference type="ARBA" id="ARBA00022576"/>
    </source>
</evidence>
<evidence type="ECO:0000256" key="1">
    <source>
        <dbReference type="ARBA" id="ARBA00001933"/>
    </source>
</evidence>
<comment type="caution">
    <text evidence="10">The sequence shown here is derived from an EMBL/GenBank/DDBJ whole genome shotgun (WGS) entry which is preliminary data.</text>
</comment>
<dbReference type="EC" id="2.6.1.13" evidence="4 9"/>
<evidence type="ECO:0000256" key="8">
    <source>
        <dbReference type="RuleBase" id="RU003560"/>
    </source>
</evidence>
<dbReference type="Proteomes" id="UP001359485">
    <property type="component" value="Unassembled WGS sequence"/>
</dbReference>
<dbReference type="Gene3D" id="3.40.640.10">
    <property type="entry name" value="Type I PLP-dependent aspartate aminotransferase-like (Major domain)"/>
    <property type="match status" value="1"/>
</dbReference>
<comment type="cofactor">
    <cofactor evidence="1 9">
        <name>pyridoxal 5'-phosphate</name>
        <dbReference type="ChEBI" id="CHEBI:597326"/>
    </cofactor>
</comment>
<dbReference type="CDD" id="cd00610">
    <property type="entry name" value="OAT_like"/>
    <property type="match status" value="1"/>
</dbReference>
<evidence type="ECO:0000256" key="6">
    <source>
        <dbReference type="ARBA" id="ARBA00022679"/>
    </source>
</evidence>
<proteinExistence type="inferred from homology"/>
<dbReference type="InterPro" id="IPR050103">
    <property type="entry name" value="Class-III_PLP-dep_AT"/>
</dbReference>
<dbReference type="InterPro" id="IPR005814">
    <property type="entry name" value="Aminotrans_3"/>
</dbReference>
<evidence type="ECO:0000256" key="3">
    <source>
        <dbReference type="ARBA" id="ARBA00008954"/>
    </source>
</evidence>
<evidence type="ECO:0000256" key="4">
    <source>
        <dbReference type="ARBA" id="ARBA00012924"/>
    </source>
</evidence>
<dbReference type="SUPFAM" id="SSF53383">
    <property type="entry name" value="PLP-dependent transferases"/>
    <property type="match status" value="1"/>
</dbReference>
<evidence type="ECO:0000256" key="7">
    <source>
        <dbReference type="ARBA" id="ARBA00022898"/>
    </source>
</evidence>
<dbReference type="EMBL" id="JAWJWF010000003">
    <property type="protein sequence ID" value="KAK6635704.1"/>
    <property type="molecule type" value="Genomic_DNA"/>
</dbReference>
<comment type="catalytic activity">
    <reaction evidence="9">
        <text>a 2-oxocarboxylate + L-ornithine = L-glutamate 5-semialdehyde + an L-alpha-amino acid</text>
        <dbReference type="Rhea" id="RHEA:13877"/>
        <dbReference type="ChEBI" id="CHEBI:35179"/>
        <dbReference type="ChEBI" id="CHEBI:46911"/>
        <dbReference type="ChEBI" id="CHEBI:58066"/>
        <dbReference type="ChEBI" id="CHEBI:59869"/>
        <dbReference type="EC" id="2.6.1.13"/>
    </reaction>
</comment>
<reference evidence="10 11" key="1">
    <citation type="submission" date="2023-09" db="EMBL/GenBank/DDBJ databases">
        <title>Genomes of two closely related lineages of the louse Polyplax serrata with different host specificities.</title>
        <authorList>
            <person name="Martinu J."/>
            <person name="Tarabai H."/>
            <person name="Stefka J."/>
            <person name="Hypsa V."/>
        </authorList>
    </citation>
    <scope>NUCLEOTIDE SEQUENCE [LARGE SCALE GENOMIC DNA]</scope>
    <source>
        <strain evidence="10">98ZLc_SE</strain>
    </source>
</reference>
<accession>A0ABR1B965</accession>